<feature type="non-terminal residue" evidence="1">
    <location>
        <position position="64"/>
    </location>
</feature>
<accession>A0AAV9HVR6</accession>
<organism evidence="1 2">
    <name type="scientific">Cladorrhinum samala</name>
    <dbReference type="NCBI Taxonomy" id="585594"/>
    <lineage>
        <taxon>Eukaryota</taxon>
        <taxon>Fungi</taxon>
        <taxon>Dikarya</taxon>
        <taxon>Ascomycota</taxon>
        <taxon>Pezizomycotina</taxon>
        <taxon>Sordariomycetes</taxon>
        <taxon>Sordariomycetidae</taxon>
        <taxon>Sordariales</taxon>
        <taxon>Podosporaceae</taxon>
        <taxon>Cladorrhinum</taxon>
    </lineage>
</organism>
<dbReference type="AlphaFoldDB" id="A0AAV9HVR6"/>
<comment type="caution">
    <text evidence="1">The sequence shown here is derived from an EMBL/GenBank/DDBJ whole genome shotgun (WGS) entry which is preliminary data.</text>
</comment>
<evidence type="ECO:0000313" key="1">
    <source>
        <dbReference type="EMBL" id="KAK4463588.1"/>
    </source>
</evidence>
<keyword evidence="2" id="KW-1185">Reference proteome</keyword>
<evidence type="ECO:0008006" key="3">
    <source>
        <dbReference type="Google" id="ProtNLM"/>
    </source>
</evidence>
<dbReference type="EMBL" id="MU864957">
    <property type="protein sequence ID" value="KAK4463588.1"/>
    <property type="molecule type" value="Genomic_DNA"/>
</dbReference>
<evidence type="ECO:0000313" key="2">
    <source>
        <dbReference type="Proteomes" id="UP001321749"/>
    </source>
</evidence>
<proteinExistence type="predicted"/>
<reference evidence="1" key="1">
    <citation type="journal article" date="2023" name="Mol. Phylogenet. Evol.">
        <title>Genome-scale phylogeny and comparative genomics of the fungal order Sordariales.</title>
        <authorList>
            <person name="Hensen N."/>
            <person name="Bonometti L."/>
            <person name="Westerberg I."/>
            <person name="Brannstrom I.O."/>
            <person name="Guillou S."/>
            <person name="Cros-Aarteil S."/>
            <person name="Calhoun S."/>
            <person name="Haridas S."/>
            <person name="Kuo A."/>
            <person name="Mondo S."/>
            <person name="Pangilinan J."/>
            <person name="Riley R."/>
            <person name="LaButti K."/>
            <person name="Andreopoulos B."/>
            <person name="Lipzen A."/>
            <person name="Chen C."/>
            <person name="Yan M."/>
            <person name="Daum C."/>
            <person name="Ng V."/>
            <person name="Clum A."/>
            <person name="Steindorff A."/>
            <person name="Ohm R.A."/>
            <person name="Martin F."/>
            <person name="Silar P."/>
            <person name="Natvig D.O."/>
            <person name="Lalanne C."/>
            <person name="Gautier V."/>
            <person name="Ament-Velasquez S.L."/>
            <person name="Kruys A."/>
            <person name="Hutchinson M.I."/>
            <person name="Powell A.J."/>
            <person name="Barry K."/>
            <person name="Miller A.N."/>
            <person name="Grigoriev I.V."/>
            <person name="Debuchy R."/>
            <person name="Gladieux P."/>
            <person name="Hiltunen Thoren M."/>
            <person name="Johannesson H."/>
        </authorList>
    </citation>
    <scope>NUCLEOTIDE SEQUENCE</scope>
    <source>
        <strain evidence="1">PSN324</strain>
    </source>
</reference>
<gene>
    <name evidence="1" type="ORF">QBC42DRAFT_285216</name>
</gene>
<dbReference type="Proteomes" id="UP001321749">
    <property type="component" value="Unassembled WGS sequence"/>
</dbReference>
<reference evidence="1" key="2">
    <citation type="submission" date="2023-06" db="EMBL/GenBank/DDBJ databases">
        <authorList>
            <consortium name="Lawrence Berkeley National Laboratory"/>
            <person name="Mondo S.J."/>
            <person name="Hensen N."/>
            <person name="Bonometti L."/>
            <person name="Westerberg I."/>
            <person name="Brannstrom I.O."/>
            <person name="Guillou S."/>
            <person name="Cros-Aarteil S."/>
            <person name="Calhoun S."/>
            <person name="Haridas S."/>
            <person name="Kuo A."/>
            <person name="Pangilinan J."/>
            <person name="Riley R."/>
            <person name="Labutti K."/>
            <person name="Andreopoulos B."/>
            <person name="Lipzen A."/>
            <person name="Chen C."/>
            <person name="Yanf M."/>
            <person name="Daum C."/>
            <person name="Ng V."/>
            <person name="Clum A."/>
            <person name="Steindorff A."/>
            <person name="Ohm R."/>
            <person name="Martin F."/>
            <person name="Silar P."/>
            <person name="Natvig D."/>
            <person name="Lalanne C."/>
            <person name="Gautier V."/>
            <person name="Ament-Velasquez S.L."/>
            <person name="Kruys A."/>
            <person name="Hutchinson M.I."/>
            <person name="Powell A.J."/>
            <person name="Barry K."/>
            <person name="Miller A.N."/>
            <person name="Grigoriev I.V."/>
            <person name="Debuchy R."/>
            <person name="Gladieux P."/>
            <person name="Thoren M.H."/>
            <person name="Johannesson H."/>
        </authorList>
    </citation>
    <scope>NUCLEOTIDE SEQUENCE</scope>
    <source>
        <strain evidence="1">PSN324</strain>
    </source>
</reference>
<sequence length="64" mass="7315">MPLAEDQALSDPTYWDARYSNSLGHEWFRDFEELKPFFERNLLSVPGFTPDDDPAILHLGSGDS</sequence>
<protein>
    <recommendedName>
        <fullName evidence="3">SAM-dependent methyltransferase</fullName>
    </recommendedName>
</protein>
<name>A0AAV9HVR6_9PEZI</name>
<dbReference type="InterPro" id="IPR029063">
    <property type="entry name" value="SAM-dependent_MTases_sf"/>
</dbReference>
<dbReference type="Gene3D" id="3.40.50.150">
    <property type="entry name" value="Vaccinia Virus protein VP39"/>
    <property type="match status" value="1"/>
</dbReference>